<dbReference type="NCBIfam" id="TIGR00756">
    <property type="entry name" value="PPR"/>
    <property type="match status" value="5"/>
</dbReference>
<name>A0A835RVP7_VANPL</name>
<dbReference type="PANTHER" id="PTHR47926">
    <property type="entry name" value="PENTATRICOPEPTIDE REPEAT-CONTAINING PROTEIN"/>
    <property type="match status" value="1"/>
</dbReference>
<evidence type="ECO:0000256" key="2">
    <source>
        <dbReference type="PROSITE-ProRule" id="PRU00708"/>
    </source>
</evidence>
<dbReference type="Pfam" id="PF13041">
    <property type="entry name" value="PPR_2"/>
    <property type="match status" value="3"/>
</dbReference>
<evidence type="ECO:0000313" key="3">
    <source>
        <dbReference type="EMBL" id="KAG0497638.1"/>
    </source>
</evidence>
<dbReference type="OrthoDB" id="427280at2759"/>
<feature type="repeat" description="PPR" evidence="2">
    <location>
        <begin position="309"/>
        <end position="343"/>
    </location>
</feature>
<proteinExistence type="predicted"/>
<dbReference type="InterPro" id="IPR011990">
    <property type="entry name" value="TPR-like_helical_dom_sf"/>
</dbReference>
<gene>
    <name evidence="3" type="ORF">HPP92_002329</name>
</gene>
<evidence type="ECO:0008006" key="5">
    <source>
        <dbReference type="Google" id="ProtNLM"/>
    </source>
</evidence>
<dbReference type="FunFam" id="1.25.40.10:FF:000344">
    <property type="entry name" value="Pentatricopeptide repeat-containing protein"/>
    <property type="match status" value="1"/>
</dbReference>
<organism evidence="3 4">
    <name type="scientific">Vanilla planifolia</name>
    <name type="common">Vanilla</name>
    <dbReference type="NCBI Taxonomy" id="51239"/>
    <lineage>
        <taxon>Eukaryota</taxon>
        <taxon>Viridiplantae</taxon>
        <taxon>Streptophyta</taxon>
        <taxon>Embryophyta</taxon>
        <taxon>Tracheophyta</taxon>
        <taxon>Spermatophyta</taxon>
        <taxon>Magnoliopsida</taxon>
        <taxon>Liliopsida</taxon>
        <taxon>Asparagales</taxon>
        <taxon>Orchidaceae</taxon>
        <taxon>Vanilloideae</taxon>
        <taxon>Vanilleae</taxon>
        <taxon>Vanilla</taxon>
    </lineage>
</organism>
<dbReference type="AlphaFoldDB" id="A0A835RVP7"/>
<dbReference type="FunFam" id="1.25.40.10:FF:000682">
    <property type="entry name" value="Pentatricopeptide repeat-containing protein At3g16610"/>
    <property type="match status" value="1"/>
</dbReference>
<dbReference type="EMBL" id="JADCNL010000001">
    <property type="protein sequence ID" value="KAG0497638.1"/>
    <property type="molecule type" value="Genomic_DNA"/>
</dbReference>
<evidence type="ECO:0000256" key="1">
    <source>
        <dbReference type="ARBA" id="ARBA00022737"/>
    </source>
</evidence>
<accession>A0A835RVP7</accession>
<sequence>MQFAPLRQWNSLIQSTVRDSYFLEALNIYSSLLKSGVHGDYLTFPFVLKACARLGLLLVGREVHCHVIGLGVQSDVFVQTSLLDMYSKCSSLTEARQLFDQMPVKTVVSWNSIIHAYAKEFNTMESIRIFNEMHSRDVTPTLSTCVGLVSGCSGSALDLRRGQSVHCYGIKLAFSSDLRFCNSLMGMYVRSDLINSARSLFDSLNEKSAVTYSTIIGGYAKHGDYFQVFNLFTEMRLQQIALDAIVFISLISCCSLFGSLCTASSVFSLLIQSGFDCKPSVAAAVVNMYVKCGDINAARKVFDSFMDKDIILWTSMIGGYVQAGLARTAIGLFKDLMSTGLQPNRITIITVLSACADLGSLYFAKQIRGHLNAVGLKSDLQIQTSLIHMYCKCGSVEKAKEIFDSLSYRDLAAWSSMINCYAFHGKGEDAIFLFKEMLKDRSIKPDALVFTDIIAACSHSGLIEEGVKFFISMQQDYGIEANAAHYSCIVDLLSRAGFFESALEFIRIVPLGSSSQLWTPFLSALRSNCSVPYSNTMLKYSLECKDVSTGNHILLAGISSSLGRWKEATDFRILMNKKGMPKEAGWSRTDIFI</sequence>
<dbReference type="GO" id="GO:0009451">
    <property type="term" value="P:RNA modification"/>
    <property type="evidence" value="ECO:0007669"/>
    <property type="project" value="InterPro"/>
</dbReference>
<evidence type="ECO:0000313" key="4">
    <source>
        <dbReference type="Proteomes" id="UP000636800"/>
    </source>
</evidence>
<dbReference type="InterPro" id="IPR002885">
    <property type="entry name" value="PPR_rpt"/>
</dbReference>
<dbReference type="FunFam" id="1.25.40.10:FF:000090">
    <property type="entry name" value="Pentatricopeptide repeat-containing protein, chloroplastic"/>
    <property type="match status" value="1"/>
</dbReference>
<dbReference type="PANTHER" id="PTHR47926:SF456">
    <property type="entry name" value="PENTATRICOPEPTIDE REPEAT-CONTAINING PROTEIN ELI1, CHLOROPLASTIC"/>
    <property type="match status" value="1"/>
</dbReference>
<feature type="repeat" description="PPR" evidence="2">
    <location>
        <begin position="208"/>
        <end position="242"/>
    </location>
</feature>
<dbReference type="Pfam" id="PF01535">
    <property type="entry name" value="PPR"/>
    <property type="match status" value="6"/>
</dbReference>
<dbReference type="PROSITE" id="PS51375">
    <property type="entry name" value="PPR"/>
    <property type="match status" value="4"/>
</dbReference>
<dbReference type="Gene3D" id="1.25.40.10">
    <property type="entry name" value="Tetratricopeptide repeat domain"/>
    <property type="match status" value="4"/>
</dbReference>
<dbReference type="GO" id="GO:0003723">
    <property type="term" value="F:RNA binding"/>
    <property type="evidence" value="ECO:0007669"/>
    <property type="project" value="InterPro"/>
</dbReference>
<dbReference type="Proteomes" id="UP000636800">
    <property type="component" value="Chromosome 1"/>
</dbReference>
<keyword evidence="4" id="KW-1185">Reference proteome</keyword>
<dbReference type="InterPro" id="IPR046960">
    <property type="entry name" value="PPR_At4g14850-like_plant"/>
</dbReference>
<feature type="repeat" description="PPR" evidence="2">
    <location>
        <begin position="106"/>
        <end position="140"/>
    </location>
</feature>
<feature type="repeat" description="PPR" evidence="2">
    <location>
        <begin position="410"/>
        <end position="445"/>
    </location>
</feature>
<keyword evidence="1" id="KW-0677">Repeat</keyword>
<protein>
    <recommendedName>
        <fullName evidence="5">Pentatricopeptide repeat-containing protein</fullName>
    </recommendedName>
</protein>
<reference evidence="3 4" key="1">
    <citation type="journal article" date="2020" name="Nat. Food">
        <title>A phased Vanilla planifolia genome enables genetic improvement of flavour and production.</title>
        <authorList>
            <person name="Hasing T."/>
            <person name="Tang H."/>
            <person name="Brym M."/>
            <person name="Khazi F."/>
            <person name="Huang T."/>
            <person name="Chambers A.H."/>
        </authorList>
    </citation>
    <scope>NUCLEOTIDE SEQUENCE [LARGE SCALE GENOMIC DNA]</scope>
    <source>
        <tissue evidence="3">Leaf</tissue>
    </source>
</reference>
<comment type="caution">
    <text evidence="3">The sequence shown here is derived from an EMBL/GenBank/DDBJ whole genome shotgun (WGS) entry which is preliminary data.</text>
</comment>